<dbReference type="PANTHER" id="PTHR34698">
    <property type="entry name" value="5-OXOPROLINASE SUBUNIT B"/>
    <property type="match status" value="1"/>
</dbReference>
<keyword evidence="3" id="KW-0067">ATP-binding</keyword>
<organism evidence="5 6">
    <name type="scientific">Paraclostridium bifermentans</name>
    <name type="common">Clostridium bifermentans</name>
    <dbReference type="NCBI Taxonomy" id="1490"/>
    <lineage>
        <taxon>Bacteria</taxon>
        <taxon>Bacillati</taxon>
        <taxon>Bacillota</taxon>
        <taxon>Clostridia</taxon>
        <taxon>Peptostreptococcales</taxon>
        <taxon>Peptostreptococcaceae</taxon>
        <taxon>Paraclostridium</taxon>
    </lineage>
</organism>
<dbReference type="SUPFAM" id="SSF160467">
    <property type="entry name" value="PH0987 N-terminal domain-like"/>
    <property type="match status" value="1"/>
</dbReference>
<evidence type="ECO:0000256" key="1">
    <source>
        <dbReference type="ARBA" id="ARBA00022741"/>
    </source>
</evidence>
<dbReference type="EMBL" id="CP124685">
    <property type="protein sequence ID" value="WGX75599.1"/>
    <property type="molecule type" value="Genomic_DNA"/>
</dbReference>
<evidence type="ECO:0000259" key="4">
    <source>
        <dbReference type="SMART" id="SM00796"/>
    </source>
</evidence>
<keyword evidence="2 5" id="KW-0378">Hydrolase</keyword>
<dbReference type="NCBIfam" id="TIGR00370">
    <property type="entry name" value="5-oxoprolinase subunit PxpB"/>
    <property type="match status" value="1"/>
</dbReference>
<dbReference type="Proteomes" id="UP001239169">
    <property type="component" value="Chromosome"/>
</dbReference>
<dbReference type="SUPFAM" id="SSF50891">
    <property type="entry name" value="Cyclophilin-like"/>
    <property type="match status" value="1"/>
</dbReference>
<dbReference type="EC" id="3.5.2.9" evidence="5"/>
<dbReference type="PANTHER" id="PTHR34698:SF2">
    <property type="entry name" value="5-OXOPROLINASE SUBUNIT B"/>
    <property type="match status" value="1"/>
</dbReference>
<dbReference type="InterPro" id="IPR003833">
    <property type="entry name" value="CT_C_D"/>
</dbReference>
<keyword evidence="6" id="KW-1185">Reference proteome</keyword>
<dbReference type="SMART" id="SM00796">
    <property type="entry name" value="AHS1"/>
    <property type="match status" value="1"/>
</dbReference>
<name>A0ABY8R233_PARBF</name>
<evidence type="ECO:0000256" key="2">
    <source>
        <dbReference type="ARBA" id="ARBA00022801"/>
    </source>
</evidence>
<gene>
    <name evidence="5" type="primary">pxpB</name>
    <name evidence="5" type="ORF">QJS64_16830</name>
</gene>
<sequence length="185" mass="20714">METKYLLAGDKAIVVEFGDIIDEEINRKVINLMKSIEESSLINSIYEMIPTYRSLMIIYNPLKITFNNLINSVKDIECNLKILDKSEKNIIKIPVLYGNDFGPDIDTVAKHNGLSIEDVIRLHSEAEYLVYMLGFTPGFTYLGGMNNKLETPRLANPRVKIPEGSVGIAGKQTGVYPIDSLEDGN</sequence>
<protein>
    <submittedName>
        <fullName evidence="5">5-oxoprolinase subunit PxpB</fullName>
        <ecNumber evidence="5">3.5.2.9</ecNumber>
    </submittedName>
</protein>
<feature type="domain" description="Carboxyltransferase" evidence="4">
    <location>
        <begin position="3"/>
        <end position="181"/>
    </location>
</feature>
<evidence type="ECO:0000313" key="5">
    <source>
        <dbReference type="EMBL" id="WGX75599.1"/>
    </source>
</evidence>
<dbReference type="InterPro" id="IPR010016">
    <property type="entry name" value="PxpB"/>
</dbReference>
<reference evidence="5 6" key="1">
    <citation type="submission" date="2023-04" db="EMBL/GenBank/DDBJ databases">
        <title>Bacteria Genome Submission.</title>
        <authorList>
            <person name="Isaac P."/>
        </authorList>
    </citation>
    <scope>NUCLEOTIDE SEQUENCE [LARGE SCALE GENOMIC DNA]</scope>
    <source>
        <strain evidence="5 6">SampleS7P1</strain>
    </source>
</reference>
<dbReference type="Gene3D" id="2.40.100.10">
    <property type="entry name" value="Cyclophilin-like"/>
    <property type="match status" value="1"/>
</dbReference>
<dbReference type="GO" id="GO:0017168">
    <property type="term" value="F:5-oxoprolinase (ATP-hydrolyzing) activity"/>
    <property type="evidence" value="ECO:0007669"/>
    <property type="project" value="UniProtKB-EC"/>
</dbReference>
<accession>A0ABY8R233</accession>
<dbReference type="Pfam" id="PF02682">
    <property type="entry name" value="CT_C_D"/>
    <property type="match status" value="1"/>
</dbReference>
<dbReference type="Gene3D" id="3.30.1360.40">
    <property type="match status" value="1"/>
</dbReference>
<evidence type="ECO:0000313" key="6">
    <source>
        <dbReference type="Proteomes" id="UP001239169"/>
    </source>
</evidence>
<keyword evidence="1" id="KW-0547">Nucleotide-binding</keyword>
<evidence type="ECO:0000256" key="3">
    <source>
        <dbReference type="ARBA" id="ARBA00022840"/>
    </source>
</evidence>
<dbReference type="InterPro" id="IPR029000">
    <property type="entry name" value="Cyclophilin-like_dom_sf"/>
</dbReference>
<proteinExistence type="predicted"/>